<dbReference type="EMBL" id="OB661027">
    <property type="protein sequence ID" value="CAD7227082.1"/>
    <property type="molecule type" value="Genomic_DNA"/>
</dbReference>
<evidence type="ECO:0000256" key="3">
    <source>
        <dbReference type="ARBA" id="ARBA00023157"/>
    </source>
</evidence>
<dbReference type="PRINTS" id="PR00791">
    <property type="entry name" value="PEPDIPTASEA"/>
</dbReference>
<dbReference type="SUPFAM" id="SSF53474">
    <property type="entry name" value="alpha/beta-Hydrolases"/>
    <property type="match status" value="1"/>
</dbReference>
<dbReference type="PANTHER" id="PTHR10514">
    <property type="entry name" value="ANGIOTENSIN-CONVERTING ENZYME"/>
    <property type="match status" value="1"/>
</dbReference>
<feature type="binding site" evidence="12">
    <location>
        <position position="727"/>
    </location>
    <ligand>
        <name>Zn(2+)</name>
        <dbReference type="ChEBI" id="CHEBI:29105"/>
        <label>2</label>
        <note>catalytic</note>
    </ligand>
</feature>
<feature type="glycosylation site" description="N-linked (GlcNAc...) asparagine; partial" evidence="6">
    <location>
        <position position="937"/>
    </location>
</feature>
<feature type="binding site" evidence="7">
    <location>
        <position position="866"/>
    </location>
    <ligand>
        <name>chloride</name>
        <dbReference type="ChEBI" id="CHEBI:17996"/>
        <label>1</label>
    </ligand>
</feature>
<sequence>MVVLKVLFLIFIQRLVFSDGQASSDPALRQATFNPFSRGPFAIKTAKKIFGLVDQFKLKIYSPSTAGTFVPIYFLTGFQASTPVSMYSELLELIASHGYTAIGAWIFLGSTNSNVLADKFTEVVTWSEQNLVQYLKEEYGFDTGFDIDFSNSVISGQSSGNHIAVAHLVRVGCGNFKALAMISPVDGQDPFGIVKNYIIPEDGTPLSLKIPSLTIKMEYDPRKGIPLFFYPACAPEYLSNLRFYKALSNPKWFVELKGYGHADVLNNGVALANSIFRLCYARLFSNKTLLKQTTAGLVVSFLNGLIVSAQTSDDEAREFLEQLSSDYSVECNLQMVSRWNYITNVTDENAEEMIAANVRYGTFRKQAWQNVTAFDDSQVQDASLKRQFDKLKVVGESALDNADFQTLQETIARMETLYSSATVCRFGADSNPCSEDDVLELEGEPGQTSIESEMEDLVAPGSANSEALKYYWEQWRNATGARMRDDYVTYLGLIKKAAVQNNLQDAKVMWLRPYEVEGLPEFDVTVEELWEQLKPFYKQLHAYVRRQLANRFTESVVDLTGPIPAHLLGNMWAQDWSNLNLTVYDDVPSFDVTDAMIEQGYNATYMFQLSDQFFGDLGLLKMTETFWEKSMLEKPDVPACQETVRIKQCTGVNMGDFVTVHHEMGHIEYFMQYNEQPHVFRDGANPVLCHASAEDFCLGNGSDDFRIKQCTGVNMGDFVTVHHEMGHIEYFMQYNEQPHVFRDGANPGFHEALGDTLALAVATPKHMAKLGLLEDITDEELLAKSDLNYLLRMALEKVVFLPYAVTLDSWRWSLFQDETSVGEMNAKYWQLRKDNQGLKPPSDRPDDLYFDPGAKYHIPGNVPYIRYFASFILQFQFYESLCKIAGEYDPNSPDSQPLHRCDFDGNADAGQKLGEALRLGFSKHWTEALEILTDSPNMSASSLLKYFDPIHVYFIQQNLLQGNCIGWEQSGKLSERWKQKCEDKDSAARAYLEYYNERLQRLWNVVSEKAWNYQTNITEENGAEAIAAELAYSSWARNEWQNAINLYVNSDMYNELKNETLRRQFELLRVLGEAALPDDRLGELKRIQSQMESVYSSGKVCPFDKQECDLETEGMPLESSGGNDIEGVMGNSTDFEELKYYWKAWRDASGKVVRDDFKVYVNLSNEAAKANGNMWSQSWEQILEIVKPTDAEALDVSEEIEAQYDNVELIFKTSDDFFVDIGLASVNGTFFYERSEFVKPDDREFTCHASAWDFYNPPDFRYFASFILQFQFYESLCKIAGEYDPNSPDSQPLHRCDFDGNADAGQKLGEALRLGFSKPWTEALEILTGSPNMSTSSLLKYFDPIHVYFIQQNLLQGNCIGWEQSGKLSERWKQSFVSET</sequence>
<evidence type="ECO:0000256" key="7">
    <source>
        <dbReference type="PIRSR" id="PIRSR601548-2"/>
    </source>
</evidence>
<accession>A0A7R8WDG4</accession>
<feature type="binding site" evidence="12">
    <location>
        <position position="751"/>
    </location>
    <ligand>
        <name>Zn(2+)</name>
        <dbReference type="ChEBI" id="CHEBI:29105"/>
        <label>2</label>
        <note>catalytic</note>
    </ligand>
</feature>
<name>A0A7R8WDG4_9CRUS</name>
<dbReference type="OrthoDB" id="10029630at2759"/>
<evidence type="ECO:0000313" key="15">
    <source>
        <dbReference type="EMBL" id="CAD7227082.1"/>
    </source>
</evidence>
<keyword evidence="4 6" id="KW-0325">Glycoprotein</keyword>
<keyword evidence="2" id="KW-0732">Signal</keyword>
<evidence type="ECO:0000256" key="2">
    <source>
        <dbReference type="ARBA" id="ARBA00022729"/>
    </source>
</evidence>
<keyword evidence="14" id="KW-0482">Metalloprotease</keyword>
<gene>
    <name evidence="15" type="ORF">CTOB1V02_LOCUS4991</name>
</gene>
<feature type="active site" description="Proton acceptor 2" evidence="11">
    <location>
        <position position="724"/>
    </location>
</feature>
<dbReference type="GO" id="GO:0046872">
    <property type="term" value="F:metal ion binding"/>
    <property type="evidence" value="ECO:0007669"/>
    <property type="project" value="UniProtKB-KW"/>
</dbReference>
<evidence type="ECO:0000256" key="12">
    <source>
        <dbReference type="PIRSR" id="PIRSR601548-8"/>
    </source>
</evidence>
<dbReference type="EC" id="3.4.-.-" evidence="14"/>
<feature type="disulfide bond" evidence="9">
    <location>
        <begin position="689"/>
        <end position="710"/>
    </location>
</feature>
<dbReference type="PROSITE" id="PS52011">
    <property type="entry name" value="PEPTIDASE_M2"/>
    <property type="match status" value="3"/>
</dbReference>
<feature type="glycosylation site" description="N-linked (GlcNAc...) asparagine" evidence="10">
    <location>
        <position position="602"/>
    </location>
</feature>
<dbReference type="Pfam" id="PF07224">
    <property type="entry name" value="Chlorophyllase"/>
    <property type="match status" value="1"/>
</dbReference>
<dbReference type="CDD" id="cd06461">
    <property type="entry name" value="M2_ACE"/>
    <property type="match status" value="1"/>
</dbReference>
<evidence type="ECO:0000256" key="9">
    <source>
        <dbReference type="PIRSR" id="PIRSR601548-4"/>
    </source>
</evidence>
<feature type="binding site" evidence="12">
    <location>
        <position position="723"/>
    </location>
    <ligand>
        <name>Zn(2+)</name>
        <dbReference type="ChEBI" id="CHEBI:29105"/>
        <label>2</label>
        <note>catalytic</note>
    </ligand>
</feature>
<dbReference type="Gene3D" id="3.40.50.1820">
    <property type="entry name" value="alpha/beta hydrolase"/>
    <property type="match status" value="1"/>
</dbReference>
<dbReference type="InterPro" id="IPR017395">
    <property type="entry name" value="Chlorophyllase-like"/>
</dbReference>
<proteinExistence type="inferred from homology"/>
<feature type="disulfide bond" evidence="9">
    <location>
        <begin position="882"/>
        <end position="901"/>
    </location>
</feature>
<feature type="disulfide bond" evidence="9">
    <location>
        <begin position="424"/>
        <end position="433"/>
    </location>
</feature>
<evidence type="ECO:0000256" key="1">
    <source>
        <dbReference type="ARBA" id="ARBA00008139"/>
    </source>
</evidence>
<keyword evidence="8 14" id="KW-0862">Zinc</keyword>
<evidence type="ECO:0000256" key="13">
    <source>
        <dbReference type="PROSITE-ProRule" id="PRU01355"/>
    </source>
</evidence>
<evidence type="ECO:0000256" key="5">
    <source>
        <dbReference type="PIRSR" id="PIRSR601548-1"/>
    </source>
</evidence>
<dbReference type="GO" id="GO:0008237">
    <property type="term" value="F:metallopeptidase activity"/>
    <property type="evidence" value="ECO:0007669"/>
    <property type="project" value="UniProtKB-KW"/>
</dbReference>
<evidence type="ECO:0000256" key="14">
    <source>
        <dbReference type="RuleBase" id="RU361144"/>
    </source>
</evidence>
<dbReference type="Pfam" id="PF01401">
    <property type="entry name" value="Peptidase_M2"/>
    <property type="match status" value="3"/>
</dbReference>
<organism evidence="15">
    <name type="scientific">Cyprideis torosa</name>
    <dbReference type="NCBI Taxonomy" id="163714"/>
    <lineage>
        <taxon>Eukaryota</taxon>
        <taxon>Metazoa</taxon>
        <taxon>Ecdysozoa</taxon>
        <taxon>Arthropoda</taxon>
        <taxon>Crustacea</taxon>
        <taxon>Oligostraca</taxon>
        <taxon>Ostracoda</taxon>
        <taxon>Podocopa</taxon>
        <taxon>Podocopida</taxon>
        <taxon>Cytherocopina</taxon>
        <taxon>Cytheroidea</taxon>
        <taxon>Cytherideidae</taxon>
        <taxon>Cyprideis</taxon>
    </lineage>
</organism>
<keyword evidence="3 9" id="KW-1015">Disulfide bond</keyword>
<evidence type="ECO:0000256" key="4">
    <source>
        <dbReference type="ARBA" id="ARBA00023180"/>
    </source>
</evidence>
<reference evidence="15" key="1">
    <citation type="submission" date="2020-11" db="EMBL/GenBank/DDBJ databases">
        <authorList>
            <person name="Tran Van P."/>
        </authorList>
    </citation>
    <scope>NUCLEOTIDE SEQUENCE</scope>
</reference>
<feature type="binding site" evidence="8">
    <location>
        <position position="723"/>
    </location>
    <ligand>
        <name>Zn(2+)</name>
        <dbReference type="ChEBI" id="CHEBI:29105"/>
        <label>1</label>
        <note>catalytic</note>
    </ligand>
</feature>
<feature type="binding site" evidence="7">
    <location>
        <position position="514"/>
    </location>
    <ligand>
        <name>chloride</name>
        <dbReference type="ChEBI" id="CHEBI:17996"/>
        <label>1</label>
    </ligand>
</feature>
<feature type="binding site" evidence="8">
    <location>
        <position position="727"/>
    </location>
    <ligand>
        <name>Zn(2+)</name>
        <dbReference type="ChEBI" id="CHEBI:29105"/>
        <label>1</label>
        <note>catalytic</note>
    </ligand>
</feature>
<feature type="active site" description="Proton donor 2" evidence="11">
    <location>
        <position position="857"/>
    </location>
</feature>
<keyword evidence="14" id="KW-0645">Protease</keyword>
<feature type="active site" description="Proton acceptor 1" evidence="5">
    <location>
        <position position="724"/>
    </location>
</feature>
<keyword evidence="14" id="KW-0378">Hydrolase</keyword>
<protein>
    <recommendedName>
        <fullName evidence="14">Angiotensin-converting enzyme</fullName>
        <ecNumber evidence="14">3.4.-.-</ecNumber>
    </recommendedName>
</protein>
<comment type="similarity">
    <text evidence="1 13 14">Belongs to the peptidase M2 family.</text>
</comment>
<evidence type="ECO:0000256" key="6">
    <source>
        <dbReference type="PIRSR" id="PIRSR601548-10"/>
    </source>
</evidence>
<dbReference type="GO" id="GO:0005886">
    <property type="term" value="C:plasma membrane"/>
    <property type="evidence" value="ECO:0007669"/>
    <property type="project" value="TreeGrafter"/>
</dbReference>
<dbReference type="GO" id="GO:0008241">
    <property type="term" value="F:peptidyl-dipeptidase activity"/>
    <property type="evidence" value="ECO:0007669"/>
    <property type="project" value="InterPro"/>
</dbReference>
<feature type="binding site" evidence="8">
    <location>
        <position position="751"/>
    </location>
    <ligand>
        <name>Zn(2+)</name>
        <dbReference type="ChEBI" id="CHEBI:29105"/>
        <label>1</label>
        <note>catalytic</note>
    </ligand>
</feature>
<keyword evidence="14" id="KW-0121">Carboxypeptidase</keyword>
<evidence type="ECO:0000256" key="10">
    <source>
        <dbReference type="PIRSR" id="PIRSR601548-5"/>
    </source>
</evidence>
<comment type="caution">
    <text evidence="13">Lacks conserved residue(s) required for the propagation of feature annotation.</text>
</comment>
<keyword evidence="8 14" id="KW-0479">Metal-binding</keyword>
<feature type="active site" description="Proton donor 1" evidence="5">
    <location>
        <position position="857"/>
    </location>
</feature>
<dbReference type="GO" id="GO:0006508">
    <property type="term" value="P:proteolysis"/>
    <property type="evidence" value="ECO:0007669"/>
    <property type="project" value="UniProtKB-KW"/>
</dbReference>
<dbReference type="PANTHER" id="PTHR10514:SF27">
    <property type="entry name" value="ANGIOTENSIN-CONVERTING ENZYME"/>
    <property type="match status" value="1"/>
</dbReference>
<dbReference type="GO" id="GO:0004180">
    <property type="term" value="F:carboxypeptidase activity"/>
    <property type="evidence" value="ECO:0007669"/>
    <property type="project" value="UniProtKB-KW"/>
</dbReference>
<dbReference type="InterPro" id="IPR001548">
    <property type="entry name" value="Peptidase_M2"/>
</dbReference>
<dbReference type="InterPro" id="IPR029058">
    <property type="entry name" value="AB_hydrolase_fold"/>
</dbReference>
<dbReference type="SUPFAM" id="SSF55486">
    <property type="entry name" value="Metalloproteases ('zincins'), catalytic domain"/>
    <property type="match status" value="4"/>
</dbReference>
<feature type="glycosylation site" description="N-linked (GlcNAc...) asparagine" evidence="6">
    <location>
        <position position="344"/>
    </location>
</feature>
<evidence type="ECO:0000256" key="11">
    <source>
        <dbReference type="PIRSR" id="PIRSR601548-6"/>
    </source>
</evidence>
<evidence type="ECO:0000256" key="8">
    <source>
        <dbReference type="PIRSR" id="PIRSR601548-3"/>
    </source>
</evidence>
<dbReference type="Gene3D" id="1.10.1370.30">
    <property type="match status" value="1"/>
</dbReference>